<organism evidence="2 3">
    <name type="scientific">Streptomyces parvus</name>
    <dbReference type="NCBI Taxonomy" id="66428"/>
    <lineage>
        <taxon>Bacteria</taxon>
        <taxon>Bacillati</taxon>
        <taxon>Actinomycetota</taxon>
        <taxon>Actinomycetes</taxon>
        <taxon>Kitasatosporales</taxon>
        <taxon>Streptomycetaceae</taxon>
        <taxon>Streptomyces</taxon>
    </lineage>
</organism>
<dbReference type="PANTHER" id="PTHR43734:SF1">
    <property type="entry name" value="PHYTOENE DESATURASE"/>
    <property type="match status" value="1"/>
</dbReference>
<evidence type="ECO:0000256" key="1">
    <source>
        <dbReference type="SAM" id="MobiDB-lite"/>
    </source>
</evidence>
<dbReference type="Proteomes" id="UP000469670">
    <property type="component" value="Unassembled WGS sequence"/>
</dbReference>
<protein>
    <submittedName>
        <fullName evidence="2">NAD(P)/FAD-dependent oxidoreductase</fullName>
    </submittedName>
</protein>
<evidence type="ECO:0000313" key="2">
    <source>
        <dbReference type="EMBL" id="NEC23944.1"/>
    </source>
</evidence>
<dbReference type="EMBL" id="JAAGMP010001687">
    <property type="protein sequence ID" value="NEC23944.1"/>
    <property type="molecule type" value="Genomic_DNA"/>
</dbReference>
<feature type="non-terminal residue" evidence="2">
    <location>
        <position position="116"/>
    </location>
</feature>
<evidence type="ECO:0000313" key="3">
    <source>
        <dbReference type="Proteomes" id="UP000469670"/>
    </source>
</evidence>
<name>A0A7K3S8U5_9ACTN</name>
<dbReference type="AlphaFoldDB" id="A0A7K3S8U5"/>
<accession>A0A7K3S8U5</accession>
<feature type="non-terminal residue" evidence="2">
    <location>
        <position position="1"/>
    </location>
</feature>
<feature type="region of interest" description="Disordered" evidence="1">
    <location>
        <begin position="60"/>
        <end position="80"/>
    </location>
</feature>
<gene>
    <name evidence="2" type="ORF">G3I50_37715</name>
</gene>
<dbReference type="PANTHER" id="PTHR43734">
    <property type="entry name" value="PHYTOENE DESATURASE"/>
    <property type="match status" value="1"/>
</dbReference>
<comment type="caution">
    <text evidence="2">The sequence shown here is derived from an EMBL/GenBank/DDBJ whole genome shotgun (WGS) entry which is preliminary data.</text>
</comment>
<reference evidence="2 3" key="1">
    <citation type="submission" date="2020-01" db="EMBL/GenBank/DDBJ databases">
        <title>Insect and environment-associated Actinomycetes.</title>
        <authorList>
            <person name="Currrie C."/>
            <person name="Chevrette M."/>
            <person name="Carlson C."/>
            <person name="Stubbendieck R."/>
            <person name="Wendt-Pienkowski E."/>
        </authorList>
    </citation>
    <scope>NUCLEOTIDE SEQUENCE [LARGE SCALE GENOMIC DNA]</scope>
    <source>
        <strain evidence="2 3">SID7590</strain>
    </source>
</reference>
<proteinExistence type="predicted"/>
<sequence length="116" mass="11995">DPATRPDAEHEALTLTATVAPQGPVDWRDAEVRQRFADVLVERAGAAVPGLRERILHTEIRTPAETEADTGAEGGAVPPPALAGADGAYLHPGNLTRLPGLYLAGGWAHPGGGLAH</sequence>